<dbReference type="InterPro" id="IPR014044">
    <property type="entry name" value="CAP_dom"/>
</dbReference>
<protein>
    <recommendedName>
        <fullName evidence="1">SCP domain-containing protein</fullName>
    </recommendedName>
</protein>
<dbReference type="AlphaFoldDB" id="X1FH50"/>
<organism evidence="2">
    <name type="scientific">marine sediment metagenome</name>
    <dbReference type="NCBI Taxonomy" id="412755"/>
    <lineage>
        <taxon>unclassified sequences</taxon>
        <taxon>metagenomes</taxon>
        <taxon>ecological metagenomes</taxon>
    </lineage>
</organism>
<dbReference type="PANTHER" id="PTHR31157:SF1">
    <property type="entry name" value="SCP DOMAIN-CONTAINING PROTEIN"/>
    <property type="match status" value="1"/>
</dbReference>
<gene>
    <name evidence="2" type="ORF">S03H2_00811</name>
</gene>
<comment type="caution">
    <text evidence="2">The sequence shown here is derived from an EMBL/GenBank/DDBJ whole genome shotgun (WGS) entry which is preliminary data.</text>
</comment>
<reference evidence="2" key="1">
    <citation type="journal article" date="2014" name="Front. Microbiol.">
        <title>High frequency of phylogenetically diverse reductive dehalogenase-homologous genes in deep subseafloor sedimentary metagenomes.</title>
        <authorList>
            <person name="Kawai M."/>
            <person name="Futagami T."/>
            <person name="Toyoda A."/>
            <person name="Takaki Y."/>
            <person name="Nishi S."/>
            <person name="Hori S."/>
            <person name="Arai W."/>
            <person name="Tsubouchi T."/>
            <person name="Morono Y."/>
            <person name="Uchiyama I."/>
            <person name="Ito T."/>
            <person name="Fujiyama A."/>
            <person name="Inagaki F."/>
            <person name="Takami H."/>
        </authorList>
    </citation>
    <scope>NUCLEOTIDE SEQUENCE</scope>
    <source>
        <strain evidence="2">Expedition CK06-06</strain>
    </source>
</reference>
<name>X1FH50_9ZZZZ</name>
<dbReference type="Gene3D" id="3.40.33.10">
    <property type="entry name" value="CAP"/>
    <property type="match status" value="1"/>
</dbReference>
<dbReference type="PANTHER" id="PTHR31157">
    <property type="entry name" value="SCP DOMAIN-CONTAINING PROTEIN"/>
    <property type="match status" value="1"/>
</dbReference>
<feature type="domain" description="SCP" evidence="1">
    <location>
        <begin position="125"/>
        <end position="239"/>
    </location>
</feature>
<sequence>MRIKLKIILIITLATALIATIAFSSAFSFKAANIDRSFTESSTYKTEDIGKAVIIKENICIKDNSIDTGTMLSRISGNLDKEINSIYKEYKAEVLGNATTDKVTEIAAAPVESTTNLNEFEAAVLYLTNTIRVSNGLGALEPNQMLTDIARSRCNDMIVNSYFSHYTPDGRNIFNIFRENGVSYVNAGENLGQSTPASNGTPEALTAAWMASPTHKANILRSVYSKIGIGVVDGGDRRVAAIVFMN</sequence>
<dbReference type="Pfam" id="PF00188">
    <property type="entry name" value="CAP"/>
    <property type="match status" value="1"/>
</dbReference>
<dbReference type="SUPFAM" id="SSF55797">
    <property type="entry name" value="PR-1-like"/>
    <property type="match status" value="1"/>
</dbReference>
<evidence type="ECO:0000259" key="1">
    <source>
        <dbReference type="Pfam" id="PF00188"/>
    </source>
</evidence>
<dbReference type="CDD" id="cd05379">
    <property type="entry name" value="CAP_bacterial"/>
    <property type="match status" value="1"/>
</dbReference>
<accession>X1FH50</accession>
<proteinExistence type="predicted"/>
<dbReference type="EMBL" id="BARU01000197">
    <property type="protein sequence ID" value="GAH28724.1"/>
    <property type="molecule type" value="Genomic_DNA"/>
</dbReference>
<dbReference type="InterPro" id="IPR035940">
    <property type="entry name" value="CAP_sf"/>
</dbReference>
<evidence type="ECO:0000313" key="2">
    <source>
        <dbReference type="EMBL" id="GAH28724.1"/>
    </source>
</evidence>